<name>A0A380YMY0_9BACE</name>
<dbReference type="AlphaFoldDB" id="A0A380YMY0"/>
<sequence>MNPVVDSLSYSAIQPPEIIRRLVTLTNKLYIDIRKNNDVNIRRNSII</sequence>
<evidence type="ECO:0000313" key="2">
    <source>
        <dbReference type="Proteomes" id="UP000254424"/>
    </source>
</evidence>
<proteinExistence type="predicted"/>
<organism evidence="1 2">
    <name type="scientific">Bacteroides eggerthii</name>
    <dbReference type="NCBI Taxonomy" id="28111"/>
    <lineage>
        <taxon>Bacteria</taxon>
        <taxon>Pseudomonadati</taxon>
        <taxon>Bacteroidota</taxon>
        <taxon>Bacteroidia</taxon>
        <taxon>Bacteroidales</taxon>
        <taxon>Bacteroidaceae</taxon>
        <taxon>Bacteroides</taxon>
    </lineage>
</organism>
<dbReference type="Proteomes" id="UP000254424">
    <property type="component" value="Unassembled WGS sequence"/>
</dbReference>
<reference evidence="1 2" key="1">
    <citation type="submission" date="2018-06" db="EMBL/GenBank/DDBJ databases">
        <authorList>
            <consortium name="Pathogen Informatics"/>
            <person name="Doyle S."/>
        </authorList>
    </citation>
    <scope>NUCLEOTIDE SEQUENCE [LARGE SCALE GENOMIC DNA]</scope>
    <source>
        <strain evidence="1 2">NCTC11155</strain>
    </source>
</reference>
<evidence type="ECO:0000313" key="1">
    <source>
        <dbReference type="EMBL" id="SUV29867.1"/>
    </source>
</evidence>
<gene>
    <name evidence="1" type="ORF">NCTC11155_01859</name>
</gene>
<dbReference type="EMBL" id="UFSX01000001">
    <property type="protein sequence ID" value="SUV29867.1"/>
    <property type="molecule type" value="Genomic_DNA"/>
</dbReference>
<accession>A0A380YMY0</accession>
<protein>
    <submittedName>
        <fullName evidence="1">Uncharacterized protein</fullName>
    </submittedName>
</protein>